<reference evidence="1 2" key="1">
    <citation type="submission" date="2020-07" db="EMBL/GenBank/DDBJ databases">
        <title>Streptomyces isolated from Indian soil.</title>
        <authorList>
            <person name="Mandal S."/>
            <person name="Maiti P.K."/>
        </authorList>
    </citation>
    <scope>NUCLEOTIDE SEQUENCE [LARGE SCALE GENOMIC DNA]</scope>
    <source>
        <strain evidence="1 2">PSKA54</strain>
    </source>
</reference>
<dbReference type="Proteomes" id="UP000586976">
    <property type="component" value="Unassembled WGS sequence"/>
</dbReference>
<evidence type="ECO:0000313" key="2">
    <source>
        <dbReference type="Proteomes" id="UP000586976"/>
    </source>
</evidence>
<organism evidence="1 2">
    <name type="scientific">Streptomyces himalayensis subsp. aureolus</name>
    <dbReference type="NCBI Taxonomy" id="2758039"/>
    <lineage>
        <taxon>Bacteria</taxon>
        <taxon>Bacillati</taxon>
        <taxon>Actinomycetota</taxon>
        <taxon>Actinomycetes</taxon>
        <taxon>Kitasatosporales</taxon>
        <taxon>Streptomycetaceae</taxon>
        <taxon>Streptomyces</taxon>
        <taxon>Streptomyces himalayensis</taxon>
    </lineage>
</organism>
<accession>A0A7W2D5T6</accession>
<proteinExistence type="predicted"/>
<gene>
    <name evidence="1" type="ORF">H1V43_28935</name>
</gene>
<comment type="caution">
    <text evidence="1">The sequence shown here is derived from an EMBL/GenBank/DDBJ whole genome shotgun (WGS) entry which is preliminary data.</text>
</comment>
<sequence>MDTYLAATAPDRRAEAETVGIHLWTALHGQLVLWHTLPGRYTDSEAILIELEQSLLYRLLPAPDPQPSAPRLDAAHGLGGS</sequence>
<evidence type="ECO:0008006" key="3">
    <source>
        <dbReference type="Google" id="ProtNLM"/>
    </source>
</evidence>
<dbReference type="AlphaFoldDB" id="A0A7W2D5T6"/>
<name>A0A7W2D5T6_9ACTN</name>
<keyword evidence="2" id="KW-1185">Reference proteome</keyword>
<evidence type="ECO:0000313" key="1">
    <source>
        <dbReference type="EMBL" id="MBA4865298.1"/>
    </source>
</evidence>
<dbReference type="EMBL" id="JACEQY010000039">
    <property type="protein sequence ID" value="MBA4865298.1"/>
    <property type="molecule type" value="Genomic_DNA"/>
</dbReference>
<protein>
    <recommendedName>
        <fullName evidence="3">Tetracyclin repressor-like C-terminal domain-containing protein</fullName>
    </recommendedName>
</protein>